<organism evidence="3 4">
    <name type="scientific">Thioalkalivibrio denitrificans</name>
    <dbReference type="NCBI Taxonomy" id="108003"/>
    <lineage>
        <taxon>Bacteria</taxon>
        <taxon>Pseudomonadati</taxon>
        <taxon>Pseudomonadota</taxon>
        <taxon>Gammaproteobacteria</taxon>
        <taxon>Chromatiales</taxon>
        <taxon>Ectothiorhodospiraceae</taxon>
        <taxon>Thioalkalivibrio</taxon>
    </lineage>
</organism>
<dbReference type="RefSeq" id="WP_077280206.1">
    <property type="nucleotide sequence ID" value="NZ_MVBK01000128.1"/>
</dbReference>
<comment type="caution">
    <text evidence="3">The sequence shown here is derived from an EMBL/GenBank/DDBJ whole genome shotgun (WGS) entry which is preliminary data.</text>
</comment>
<dbReference type="Pfam" id="PF01882">
    <property type="entry name" value="DUF58"/>
    <property type="match status" value="1"/>
</dbReference>
<dbReference type="PANTHER" id="PTHR34351:SF1">
    <property type="entry name" value="SLR1927 PROTEIN"/>
    <property type="match status" value="1"/>
</dbReference>
<feature type="transmembrane region" description="Helical" evidence="1">
    <location>
        <begin position="40"/>
        <end position="56"/>
    </location>
</feature>
<protein>
    <recommendedName>
        <fullName evidence="2">DUF58 domain-containing protein</fullName>
    </recommendedName>
</protein>
<dbReference type="Proteomes" id="UP000189462">
    <property type="component" value="Unassembled WGS sequence"/>
</dbReference>
<dbReference type="STRING" id="108003.B1C78_16295"/>
<evidence type="ECO:0000256" key="1">
    <source>
        <dbReference type="SAM" id="Phobius"/>
    </source>
</evidence>
<reference evidence="3 4" key="1">
    <citation type="submission" date="2017-02" db="EMBL/GenBank/DDBJ databases">
        <title>Genomic diversity within the haloalkaliphilic genus Thioalkalivibrio.</title>
        <authorList>
            <person name="Ahn A.-C."/>
            <person name="Meier-Kolthoff J."/>
            <person name="Overmars L."/>
            <person name="Richter M."/>
            <person name="Woyke T."/>
            <person name="Sorokin D.Y."/>
            <person name="Muyzer G."/>
        </authorList>
    </citation>
    <scope>NUCLEOTIDE SEQUENCE [LARGE SCALE GENOMIC DNA]</scope>
    <source>
        <strain evidence="3 4">ALJD</strain>
    </source>
</reference>
<keyword evidence="4" id="KW-1185">Reference proteome</keyword>
<sequence length="320" mass="36140">MKLSAQILEPAVRWLTRREHPAGREVTLHRRRIYIVPTRAGYVYALMLVIMLVGAFNYSNSMAFMLTFLLAGLGANSIWHTHRNLLGLRVSRMPLEPVFAGEQALCRYRIENPSHVPRRALLLIRGDIASEPVAVMDRSNTIAHISLPARRRGRLRPGRFTLATTYPLGLFQAWSWIEFDEAVTVYPAPLSTRAETAGPGDDSREFPPLVRAGGEFAGLREYQPGDSLRHLDWKALARTGDLYTREFEEQQGRDLWLDWDSLPAADTETRLSMLCFLVLRADAQRARYGLRLPGLVCQPALGPEHRHRCLTALALFGQSA</sequence>
<dbReference type="PANTHER" id="PTHR34351">
    <property type="entry name" value="SLR1927 PROTEIN-RELATED"/>
    <property type="match status" value="1"/>
</dbReference>
<dbReference type="EMBL" id="MVBK01000128">
    <property type="protein sequence ID" value="OOG21451.1"/>
    <property type="molecule type" value="Genomic_DNA"/>
</dbReference>
<dbReference type="AlphaFoldDB" id="A0A1V3N8Y4"/>
<keyword evidence="1" id="KW-0812">Transmembrane</keyword>
<feature type="domain" description="DUF58" evidence="2">
    <location>
        <begin position="219"/>
        <end position="269"/>
    </location>
</feature>
<dbReference type="OrthoDB" id="5298497at2"/>
<gene>
    <name evidence="3" type="ORF">B1C78_16295</name>
</gene>
<name>A0A1V3N8Y4_9GAMM</name>
<proteinExistence type="predicted"/>
<evidence type="ECO:0000313" key="4">
    <source>
        <dbReference type="Proteomes" id="UP000189462"/>
    </source>
</evidence>
<evidence type="ECO:0000313" key="3">
    <source>
        <dbReference type="EMBL" id="OOG21451.1"/>
    </source>
</evidence>
<accession>A0A1V3N8Y4</accession>
<dbReference type="InterPro" id="IPR002881">
    <property type="entry name" value="DUF58"/>
</dbReference>
<keyword evidence="1" id="KW-0472">Membrane</keyword>
<evidence type="ECO:0000259" key="2">
    <source>
        <dbReference type="Pfam" id="PF01882"/>
    </source>
</evidence>
<keyword evidence="1" id="KW-1133">Transmembrane helix</keyword>